<evidence type="ECO:0000256" key="3">
    <source>
        <dbReference type="ARBA" id="ARBA00022676"/>
    </source>
</evidence>
<feature type="transmembrane region" description="Helical" evidence="7">
    <location>
        <begin position="237"/>
        <end position="264"/>
    </location>
</feature>
<keyword evidence="4" id="KW-0808">Transferase</keyword>
<name>A0A8C0VF07_CYACU</name>
<dbReference type="InterPro" id="IPR051981">
    <property type="entry name" value="Glycosyltransf_32"/>
</dbReference>
<keyword evidence="5" id="KW-0333">Golgi apparatus</keyword>
<keyword evidence="10" id="KW-1185">Reference proteome</keyword>
<dbReference type="AlphaFoldDB" id="A0A8C0VF07"/>
<dbReference type="Ensembl" id="ENSCCET00000034376.1">
    <property type="protein sequence ID" value="ENSCCEP00000022652.1"/>
    <property type="gene ID" value="ENSCCEG00000020431.1"/>
</dbReference>
<dbReference type="InterPro" id="IPR007577">
    <property type="entry name" value="GlycoTrfase_DXD_sugar-bd_CS"/>
</dbReference>
<evidence type="ECO:0000313" key="10">
    <source>
        <dbReference type="Proteomes" id="UP000694410"/>
    </source>
</evidence>
<feature type="domain" description="Alpha 1,4-glycosyltransferase" evidence="8">
    <location>
        <begin position="428"/>
        <end position="552"/>
    </location>
</feature>
<evidence type="ECO:0000313" key="9">
    <source>
        <dbReference type="Ensembl" id="ENSCCEP00000022652.1"/>
    </source>
</evidence>
<evidence type="ECO:0000256" key="4">
    <source>
        <dbReference type="ARBA" id="ARBA00022679"/>
    </source>
</evidence>
<proteinExistence type="inferred from homology"/>
<evidence type="ECO:0000256" key="7">
    <source>
        <dbReference type="SAM" id="Phobius"/>
    </source>
</evidence>
<reference evidence="9" key="2">
    <citation type="submission" date="2025-09" db="UniProtKB">
        <authorList>
            <consortium name="Ensembl"/>
        </authorList>
    </citation>
    <scope>IDENTIFICATION</scope>
</reference>
<dbReference type="Gene3D" id="3.90.550.20">
    <property type="match status" value="1"/>
</dbReference>
<dbReference type="GO" id="GO:0008375">
    <property type="term" value="F:acetylglucosaminyltransferase activity"/>
    <property type="evidence" value="ECO:0007669"/>
    <property type="project" value="TreeGrafter"/>
</dbReference>
<evidence type="ECO:0000256" key="6">
    <source>
        <dbReference type="ARBA" id="ARBA00023136"/>
    </source>
</evidence>
<gene>
    <name evidence="9" type="primary">A4GNT</name>
</gene>
<dbReference type="InterPro" id="IPR007652">
    <property type="entry name" value="A1-4-GlycosylTfrase_dom"/>
</dbReference>
<keyword evidence="6 7" id="KW-0472">Membrane</keyword>
<keyword evidence="7" id="KW-0812">Transmembrane</keyword>
<dbReference type="InterPro" id="IPR029044">
    <property type="entry name" value="Nucleotide-diphossugar_trans"/>
</dbReference>
<comment type="subcellular location">
    <subcellularLocation>
        <location evidence="1">Golgi apparatus membrane</location>
        <topology evidence="1">Single-pass type II membrane protein</topology>
    </subcellularLocation>
</comment>
<evidence type="ECO:0000259" key="8">
    <source>
        <dbReference type="Pfam" id="PF04572"/>
    </source>
</evidence>
<evidence type="ECO:0000256" key="2">
    <source>
        <dbReference type="ARBA" id="ARBA00009003"/>
    </source>
</evidence>
<dbReference type="Pfam" id="PF04572">
    <property type="entry name" value="Gb3_synth"/>
    <property type="match status" value="1"/>
</dbReference>
<evidence type="ECO:0000256" key="1">
    <source>
        <dbReference type="ARBA" id="ARBA00004323"/>
    </source>
</evidence>
<dbReference type="Proteomes" id="UP000694410">
    <property type="component" value="Unplaced"/>
</dbReference>
<accession>A0A8C0VF07</accession>
<dbReference type="SUPFAM" id="SSF53448">
    <property type="entry name" value="Nucleotide-diphospho-sugar transferases"/>
    <property type="match status" value="1"/>
</dbReference>
<reference evidence="9" key="1">
    <citation type="submission" date="2025-08" db="UniProtKB">
        <authorList>
            <consortium name="Ensembl"/>
        </authorList>
    </citation>
    <scope>IDENTIFICATION</scope>
</reference>
<evidence type="ECO:0000256" key="5">
    <source>
        <dbReference type="ARBA" id="ARBA00023034"/>
    </source>
</evidence>
<keyword evidence="7" id="KW-1133">Transmembrane helix</keyword>
<keyword evidence="3" id="KW-0328">Glycosyltransferase</keyword>
<dbReference type="GO" id="GO:0000139">
    <property type="term" value="C:Golgi membrane"/>
    <property type="evidence" value="ECO:0007669"/>
    <property type="project" value="UniProtKB-SubCell"/>
</dbReference>
<dbReference type="PANTHER" id="PTHR12042:SF16">
    <property type="entry name" value="ALPHA-1,4-N-ACETYLGLUCOSAMINYLTRANSFERASE"/>
    <property type="match status" value="1"/>
</dbReference>
<dbReference type="Pfam" id="PF04488">
    <property type="entry name" value="Gly_transf_sug"/>
    <property type="match status" value="1"/>
</dbReference>
<organism evidence="9 10">
    <name type="scientific">Cyanistes caeruleus</name>
    <name type="common">Eurasian blue tit</name>
    <name type="synonym">Parus caeruleus</name>
    <dbReference type="NCBI Taxonomy" id="156563"/>
    <lineage>
        <taxon>Eukaryota</taxon>
        <taxon>Metazoa</taxon>
        <taxon>Chordata</taxon>
        <taxon>Craniata</taxon>
        <taxon>Vertebrata</taxon>
        <taxon>Euteleostomi</taxon>
        <taxon>Archelosauria</taxon>
        <taxon>Archosauria</taxon>
        <taxon>Dinosauria</taxon>
        <taxon>Saurischia</taxon>
        <taxon>Theropoda</taxon>
        <taxon>Coelurosauria</taxon>
        <taxon>Aves</taxon>
        <taxon>Neognathae</taxon>
        <taxon>Neoaves</taxon>
        <taxon>Telluraves</taxon>
        <taxon>Australaves</taxon>
        <taxon>Passeriformes</taxon>
        <taxon>Paridae</taxon>
        <taxon>Cyanistes</taxon>
    </lineage>
</organism>
<dbReference type="GO" id="GO:0006493">
    <property type="term" value="P:protein O-linked glycosylation"/>
    <property type="evidence" value="ECO:0007669"/>
    <property type="project" value="TreeGrafter"/>
</dbReference>
<sequence length="570" mass="64587">MCSVIWEVFVEEALLLSPLEVSRAPIPSSKVLPCPIRASPKCGSGHKEKRLKVLQTTPKRSLSPVPPMLCDAGRAGDSPLATAEPLLPQLSLIWAGRECKQQSHEAAPSPAGAGHRREAAQLPGLRTACASLPGQLPQPAPFCSRQPPGGSHTFSVTEPAAELVFPLAPFSYLQKSLCMLQTVWVSPPGSWALQESKSHRQGKKRCWKCRFVRTIIQHPCRRHAPKRSRKERMLRKFQICLCFCFVSGILYEISLLSSSVFSYLPMSQHYLTPEQVLNLGKSIIFLETTERLEPPPLVSCSVESAARIYQDRPIILFMRGLSNETALDMNTSYAAFSLLSSMKNVFIFPLQMETVFQETPLLQWYNQVVPEQEKNWVHVSSDASRLALIWKYGGIYMDTDVISIRPIPQESFLAAQKSRFSSNGIFGFPARHKFIWDCMENFVLKYNGNIWGNQGPFLMTRMLKTLCNLTDFQGTEDHSCQNISFLNPQRFYPIPYPAWGRYYQVWDKSPNFNHSYALHLWNFMNRNRKVVVAGSNTLAEKLYKTYCPTTYEDLIQNAKHRDLPGPGDME</sequence>
<comment type="similarity">
    <text evidence="2">Belongs to the glycosyltransferase 32 family.</text>
</comment>
<dbReference type="PANTHER" id="PTHR12042">
    <property type="entry name" value="LACTOSYLCERAMIDE 4-ALPHA-GALACTOSYLTRANSFERASE ALPHA- 1,4-GALACTOSYLTRANSFERASE"/>
    <property type="match status" value="1"/>
</dbReference>
<protein>
    <submittedName>
        <fullName evidence="9">Alpha-1,4-N-acetylglucosaminyltransferase</fullName>
    </submittedName>
</protein>